<name>A0A3S5AP72_9PLAT</name>
<comment type="caution">
    <text evidence="1">The sequence shown here is derived from an EMBL/GenBank/DDBJ whole genome shotgun (WGS) entry which is preliminary data.</text>
</comment>
<organism evidence="1 2">
    <name type="scientific">Protopolystoma xenopodis</name>
    <dbReference type="NCBI Taxonomy" id="117903"/>
    <lineage>
        <taxon>Eukaryota</taxon>
        <taxon>Metazoa</taxon>
        <taxon>Spiralia</taxon>
        <taxon>Lophotrochozoa</taxon>
        <taxon>Platyhelminthes</taxon>
        <taxon>Monogenea</taxon>
        <taxon>Polyopisthocotylea</taxon>
        <taxon>Polystomatidea</taxon>
        <taxon>Polystomatidae</taxon>
        <taxon>Protopolystoma</taxon>
    </lineage>
</organism>
<evidence type="ECO:0000313" key="1">
    <source>
        <dbReference type="EMBL" id="VEL28554.1"/>
    </source>
</evidence>
<evidence type="ECO:0000313" key="2">
    <source>
        <dbReference type="Proteomes" id="UP000784294"/>
    </source>
</evidence>
<reference evidence="1" key="1">
    <citation type="submission" date="2018-11" db="EMBL/GenBank/DDBJ databases">
        <authorList>
            <consortium name="Pathogen Informatics"/>
        </authorList>
    </citation>
    <scope>NUCLEOTIDE SEQUENCE</scope>
</reference>
<keyword evidence="2" id="KW-1185">Reference proteome</keyword>
<proteinExistence type="predicted"/>
<dbReference type="Proteomes" id="UP000784294">
    <property type="component" value="Unassembled WGS sequence"/>
</dbReference>
<protein>
    <submittedName>
        <fullName evidence="1">Uncharacterized protein</fullName>
    </submittedName>
</protein>
<sequence>MNGTYRLHFYTHVRHLAHLLLDLTGELVVRLVYKPEVADAALQSALASSGIAGNCLLPNVTSGLGLLGGGRGGAGSGGSGPGQSVRSGRGMTFGHGGAPFTSGAGGWMRGATEGGLSSVSIASGGGGGSIGWLAGQTASSRGSGSISSRIAASLASTGLLKSVCAGYQLSLANLMTSSENYVALYSSYNPPFLVLFFPFSL</sequence>
<accession>A0A3S5AP72</accession>
<dbReference type="AlphaFoldDB" id="A0A3S5AP72"/>
<gene>
    <name evidence="1" type="ORF">PXEA_LOCUS21994</name>
</gene>
<dbReference type="EMBL" id="CAAALY010095918">
    <property type="protein sequence ID" value="VEL28554.1"/>
    <property type="molecule type" value="Genomic_DNA"/>
</dbReference>